<protein>
    <submittedName>
        <fullName evidence="1">Uncharacterized protein</fullName>
    </submittedName>
</protein>
<dbReference type="AlphaFoldDB" id="A0A0E9XG04"/>
<sequence length="65" mass="7456">MLKPSIRYAVLSVHCQKLIPNPCPHLMKMIIKWPYKQLLHVVSESQLYLGRSRKFGTLVAGTFST</sequence>
<dbReference type="EMBL" id="GBXM01006895">
    <property type="protein sequence ID" value="JAI01683.1"/>
    <property type="molecule type" value="Transcribed_RNA"/>
</dbReference>
<proteinExistence type="predicted"/>
<name>A0A0E9XG04_ANGAN</name>
<evidence type="ECO:0000313" key="1">
    <source>
        <dbReference type="EMBL" id="JAI01683.1"/>
    </source>
</evidence>
<accession>A0A0E9XG04</accession>
<reference evidence="1" key="2">
    <citation type="journal article" date="2015" name="Fish Shellfish Immunol.">
        <title>Early steps in the European eel (Anguilla anguilla)-Vibrio vulnificus interaction in the gills: Role of the RtxA13 toxin.</title>
        <authorList>
            <person name="Callol A."/>
            <person name="Pajuelo D."/>
            <person name="Ebbesson L."/>
            <person name="Teles M."/>
            <person name="MacKenzie S."/>
            <person name="Amaro C."/>
        </authorList>
    </citation>
    <scope>NUCLEOTIDE SEQUENCE</scope>
</reference>
<reference evidence="1" key="1">
    <citation type="submission" date="2014-11" db="EMBL/GenBank/DDBJ databases">
        <authorList>
            <person name="Amaro Gonzalez C."/>
        </authorList>
    </citation>
    <scope>NUCLEOTIDE SEQUENCE</scope>
</reference>
<organism evidence="1">
    <name type="scientific">Anguilla anguilla</name>
    <name type="common">European freshwater eel</name>
    <name type="synonym">Muraena anguilla</name>
    <dbReference type="NCBI Taxonomy" id="7936"/>
    <lineage>
        <taxon>Eukaryota</taxon>
        <taxon>Metazoa</taxon>
        <taxon>Chordata</taxon>
        <taxon>Craniata</taxon>
        <taxon>Vertebrata</taxon>
        <taxon>Euteleostomi</taxon>
        <taxon>Actinopterygii</taxon>
        <taxon>Neopterygii</taxon>
        <taxon>Teleostei</taxon>
        <taxon>Anguilliformes</taxon>
        <taxon>Anguillidae</taxon>
        <taxon>Anguilla</taxon>
    </lineage>
</organism>